<dbReference type="PANTHER" id="PTHR13355">
    <property type="entry name" value="GLUCOSAMINE 6-PHOSPHATE N-ACETYLTRANSFERASE"/>
    <property type="match status" value="1"/>
</dbReference>
<dbReference type="Pfam" id="PF00583">
    <property type="entry name" value="Acetyltransf_1"/>
    <property type="match status" value="1"/>
</dbReference>
<organism evidence="2 3">
    <name type="scientific">Arsenophonus apicola</name>
    <dbReference type="NCBI Taxonomy" id="2879119"/>
    <lineage>
        <taxon>Bacteria</taxon>
        <taxon>Pseudomonadati</taxon>
        <taxon>Pseudomonadota</taxon>
        <taxon>Gammaproteobacteria</taxon>
        <taxon>Enterobacterales</taxon>
        <taxon>Morganellaceae</taxon>
        <taxon>Arsenophonus</taxon>
    </lineage>
</organism>
<dbReference type="InterPro" id="IPR016181">
    <property type="entry name" value="Acyl_CoA_acyltransferase"/>
</dbReference>
<dbReference type="PANTHER" id="PTHR13355:SF22">
    <property type="entry name" value="SLL0786 PROTEIN"/>
    <property type="match status" value="1"/>
</dbReference>
<dbReference type="InterPro" id="IPR000182">
    <property type="entry name" value="GNAT_dom"/>
</dbReference>
<protein>
    <submittedName>
        <fullName evidence="2">Fatty acid biosynthesis protein FabY</fullName>
    </submittedName>
</protein>
<dbReference type="InterPro" id="IPR012660">
    <property type="entry name" value="YiiD_C"/>
</dbReference>
<dbReference type="EMBL" id="CP123759">
    <property type="protein sequence ID" value="WGO83494.1"/>
    <property type="molecule type" value="Genomic_DNA"/>
</dbReference>
<dbReference type="InterPro" id="IPR039143">
    <property type="entry name" value="GNPNAT1-like"/>
</dbReference>
<dbReference type="Proteomes" id="UP001231859">
    <property type="component" value="Chromosome"/>
</dbReference>
<evidence type="ECO:0000313" key="3">
    <source>
        <dbReference type="Proteomes" id="UP001231859"/>
    </source>
</evidence>
<dbReference type="InterPro" id="IPR029069">
    <property type="entry name" value="HotDog_dom_sf"/>
</dbReference>
<feature type="domain" description="N-acetyltransferase" evidence="1">
    <location>
        <begin position="2"/>
        <end position="146"/>
    </location>
</feature>
<dbReference type="Pfam" id="PF09500">
    <property type="entry name" value="YiiD_C"/>
    <property type="match status" value="1"/>
</dbReference>
<dbReference type="SUPFAM" id="SSF54637">
    <property type="entry name" value="Thioesterase/thiol ester dehydrase-isomerase"/>
    <property type="match status" value="1"/>
</dbReference>
<reference evidence="2 3" key="1">
    <citation type="submission" date="2023-04" db="EMBL/GenBank/DDBJ databases">
        <title>Genome dynamics across the evolutionary transition to endosymbiosis.</title>
        <authorList>
            <person name="Siozios S."/>
            <person name="Nadal-Jimenez P."/>
            <person name="Azagi T."/>
            <person name="Sprong H."/>
            <person name="Frost C.L."/>
            <person name="Parratt S.R."/>
            <person name="Taylor G."/>
            <person name="Brettell L."/>
            <person name="Lew K.C."/>
            <person name="Croft L."/>
            <person name="King K.C."/>
            <person name="Brockhurst M.A."/>
            <person name="Hypsa V."/>
            <person name="Novakova E."/>
            <person name="Darby A.C."/>
            <person name="Hurst G.D.D."/>
        </authorList>
    </citation>
    <scope>NUCLEOTIDE SEQUENCE [LARGE SCALE GENOMIC DNA]</scope>
    <source>
        <strain evidence="3">aApi_AU</strain>
    </source>
</reference>
<dbReference type="SUPFAM" id="SSF55729">
    <property type="entry name" value="Acyl-CoA N-acyltransferases (Nat)"/>
    <property type="match status" value="1"/>
</dbReference>
<dbReference type="NCBIfam" id="TIGR02447">
    <property type="entry name" value="yiiD_Cterm"/>
    <property type="match status" value="1"/>
</dbReference>
<accession>A0ABY8P544</accession>
<dbReference type="RefSeq" id="WP_280938207.1">
    <property type="nucleotide sequence ID" value="NZ_CP123759.1"/>
</dbReference>
<sequence length="305" mass="34548">MYHLRVPKTEADFKNYYQFRWEMLRKPFHQPPGSEKDGYDSTAHHQMIVNEAGQILAIGRLYINADDEGAIRFLSVHPSMRGKGLGKLIAMALESVARQEGVKRIVSSVREEAVPFFRCLGFKNRGPIASQLLTPVKHFLMIKKVQTLDKILRRPDWCNQLQKIWHEKIPLSDKMGIKIIQYTGQSFITSMSEARNQNPHHSIFAGSQFSLATLTGWGLIWLLLQERHLGGNIILVDGHIRYHKPIVGRPNAVADLCNIRGALDRLARGCQAVVELDVDIGSEKSAHASLFTGTYMVLADRKKQK</sequence>
<name>A0ABY8P544_9GAMM</name>
<evidence type="ECO:0000259" key="1">
    <source>
        <dbReference type="PROSITE" id="PS51186"/>
    </source>
</evidence>
<evidence type="ECO:0000313" key="2">
    <source>
        <dbReference type="EMBL" id="WGO83494.1"/>
    </source>
</evidence>
<proteinExistence type="predicted"/>
<dbReference type="Gene3D" id="3.10.129.10">
    <property type="entry name" value="Hotdog Thioesterase"/>
    <property type="match status" value="1"/>
</dbReference>
<keyword evidence="3" id="KW-1185">Reference proteome</keyword>
<dbReference type="CDD" id="cd04301">
    <property type="entry name" value="NAT_SF"/>
    <property type="match status" value="1"/>
</dbReference>
<dbReference type="PROSITE" id="PS51186">
    <property type="entry name" value="GNAT"/>
    <property type="match status" value="1"/>
</dbReference>
<gene>
    <name evidence="2" type="primary">fabY</name>
    <name evidence="2" type="synonym">yiiD</name>
    <name evidence="2" type="ORF">QG404_14435</name>
</gene>
<dbReference type="Gene3D" id="3.40.630.30">
    <property type="match status" value="1"/>
</dbReference>